<dbReference type="EMBL" id="MU167235">
    <property type="protein sequence ID" value="KAG0148565.1"/>
    <property type="molecule type" value="Genomic_DNA"/>
</dbReference>
<accession>A0A9P6NS65</accession>
<reference evidence="1" key="1">
    <citation type="submission" date="2013-11" db="EMBL/GenBank/DDBJ databases">
        <title>Genome sequence of the fusiform rust pathogen reveals effectors for host alternation and coevolution with pine.</title>
        <authorList>
            <consortium name="DOE Joint Genome Institute"/>
            <person name="Smith K."/>
            <person name="Pendleton A."/>
            <person name="Kubisiak T."/>
            <person name="Anderson C."/>
            <person name="Salamov A."/>
            <person name="Aerts A."/>
            <person name="Riley R."/>
            <person name="Clum A."/>
            <person name="Lindquist E."/>
            <person name="Ence D."/>
            <person name="Campbell M."/>
            <person name="Kronenberg Z."/>
            <person name="Feau N."/>
            <person name="Dhillon B."/>
            <person name="Hamelin R."/>
            <person name="Burleigh J."/>
            <person name="Smith J."/>
            <person name="Yandell M."/>
            <person name="Nelson C."/>
            <person name="Grigoriev I."/>
            <person name="Davis J."/>
        </authorList>
    </citation>
    <scope>NUCLEOTIDE SEQUENCE</scope>
    <source>
        <strain evidence="1">G11</strain>
    </source>
</reference>
<dbReference type="Proteomes" id="UP000886653">
    <property type="component" value="Unassembled WGS sequence"/>
</dbReference>
<organism evidence="1 2">
    <name type="scientific">Cronartium quercuum f. sp. fusiforme G11</name>
    <dbReference type="NCBI Taxonomy" id="708437"/>
    <lineage>
        <taxon>Eukaryota</taxon>
        <taxon>Fungi</taxon>
        <taxon>Dikarya</taxon>
        <taxon>Basidiomycota</taxon>
        <taxon>Pucciniomycotina</taxon>
        <taxon>Pucciniomycetes</taxon>
        <taxon>Pucciniales</taxon>
        <taxon>Coleosporiaceae</taxon>
        <taxon>Cronartium</taxon>
    </lineage>
</organism>
<proteinExistence type="predicted"/>
<keyword evidence="2" id="KW-1185">Reference proteome</keyword>
<dbReference type="AlphaFoldDB" id="A0A9P6NS65"/>
<protein>
    <submittedName>
        <fullName evidence="1">Uncharacterized protein</fullName>
    </submittedName>
</protein>
<sequence>MWILSLASWTQFGKGKTHKSIQLEKGHQAQSWLKEELICGLKYKKNIDSRRECAGVKVSFTRSITMMMARLLSAMGWK</sequence>
<name>A0A9P6NS65_9BASI</name>
<evidence type="ECO:0000313" key="2">
    <source>
        <dbReference type="Proteomes" id="UP000886653"/>
    </source>
</evidence>
<evidence type="ECO:0000313" key="1">
    <source>
        <dbReference type="EMBL" id="KAG0148565.1"/>
    </source>
</evidence>
<comment type="caution">
    <text evidence="1">The sequence shown here is derived from an EMBL/GenBank/DDBJ whole genome shotgun (WGS) entry which is preliminary data.</text>
</comment>
<gene>
    <name evidence="1" type="ORF">CROQUDRAFT_654648</name>
</gene>